<reference evidence="9 11" key="1">
    <citation type="submission" date="2018-09" db="EMBL/GenBank/DDBJ databases">
        <title>Genomic investigation of the strawberry pathogen Phytophthora fragariae indicates pathogenicity is determined by transcriptional variation in three key races.</title>
        <authorList>
            <person name="Adams T.M."/>
            <person name="Armitage A.D."/>
            <person name="Sobczyk M.K."/>
            <person name="Bates H.J."/>
            <person name="Dunwell J.M."/>
            <person name="Nellist C.F."/>
            <person name="Harrison R.J."/>
        </authorList>
    </citation>
    <scope>NUCLEOTIDE SEQUENCE [LARGE SCALE GENOMIC DNA]</scope>
    <source>
        <strain evidence="7 9">SCRP249</strain>
        <strain evidence="6 11">SCRP324</strain>
        <strain evidence="8 10">SCRP333</strain>
    </source>
</reference>
<dbReference type="PANTHER" id="PTHR46468">
    <property type="entry name" value="SENTRIN-SPECIFIC PROTEASE 8"/>
    <property type="match status" value="1"/>
</dbReference>
<evidence type="ECO:0000259" key="5">
    <source>
        <dbReference type="PROSITE" id="PS50600"/>
    </source>
</evidence>
<keyword evidence="3" id="KW-0378">Hydrolase</keyword>
<protein>
    <recommendedName>
        <fullName evidence="5">Ubiquitin-like protease family profile domain-containing protein</fullName>
    </recommendedName>
</protein>
<keyword evidence="2" id="KW-0645">Protease</keyword>
<dbReference type="PANTHER" id="PTHR46468:SF1">
    <property type="entry name" value="SENTRIN-SPECIFIC PROTEASE 8"/>
    <property type="match status" value="1"/>
</dbReference>
<evidence type="ECO:0000256" key="4">
    <source>
        <dbReference type="ARBA" id="ARBA00022807"/>
    </source>
</evidence>
<evidence type="ECO:0000313" key="6">
    <source>
        <dbReference type="EMBL" id="KAE9022466.1"/>
    </source>
</evidence>
<dbReference type="SUPFAM" id="SSF54001">
    <property type="entry name" value="Cysteine proteinases"/>
    <property type="match status" value="1"/>
</dbReference>
<dbReference type="Pfam" id="PF02902">
    <property type="entry name" value="Peptidase_C48"/>
    <property type="match status" value="1"/>
</dbReference>
<dbReference type="EMBL" id="QXFT01001155">
    <property type="protein sequence ID" value="KAE9327122.1"/>
    <property type="molecule type" value="Genomic_DNA"/>
</dbReference>
<dbReference type="InterPro" id="IPR038765">
    <property type="entry name" value="Papain-like_cys_pep_sf"/>
</dbReference>
<proteinExistence type="inferred from homology"/>
<comment type="caution">
    <text evidence="6">The sequence shown here is derived from an EMBL/GenBank/DDBJ whole genome shotgun (WGS) entry which is preliminary data.</text>
</comment>
<name>A0A6A3LT65_9STRA</name>
<dbReference type="GO" id="GO:0008234">
    <property type="term" value="F:cysteine-type peptidase activity"/>
    <property type="evidence" value="ECO:0007669"/>
    <property type="project" value="UniProtKB-KW"/>
</dbReference>
<dbReference type="GO" id="GO:0006508">
    <property type="term" value="P:proteolysis"/>
    <property type="evidence" value="ECO:0007669"/>
    <property type="project" value="UniProtKB-KW"/>
</dbReference>
<evidence type="ECO:0000313" key="9">
    <source>
        <dbReference type="Proteomes" id="UP000429607"/>
    </source>
</evidence>
<organism evidence="6 11">
    <name type="scientific">Phytophthora rubi</name>
    <dbReference type="NCBI Taxonomy" id="129364"/>
    <lineage>
        <taxon>Eukaryota</taxon>
        <taxon>Sar</taxon>
        <taxon>Stramenopiles</taxon>
        <taxon>Oomycota</taxon>
        <taxon>Peronosporomycetes</taxon>
        <taxon>Peronosporales</taxon>
        <taxon>Peronosporaceae</taxon>
        <taxon>Phytophthora</taxon>
    </lineage>
</organism>
<dbReference type="GO" id="GO:0000338">
    <property type="term" value="P:protein deneddylation"/>
    <property type="evidence" value="ECO:0007669"/>
    <property type="project" value="TreeGrafter"/>
</dbReference>
<dbReference type="Gene3D" id="3.40.395.10">
    <property type="entry name" value="Adenoviral Proteinase, Chain A"/>
    <property type="match status" value="1"/>
</dbReference>
<sequence length="225" mass="25305">MARQVLNYHDVQLYESDVALFSGRQWLNDNTINFYLQYLTQTVASDDVLLMDPAVVSCLLHQCEDEDEDEFQDLARGVNLAERQLCLIPVTDNDSLGGNSSHWSLLLFADGEFRHFDSSAGHNQHAARRVAKSFELLLKATGRHDGEGAADRVEEVPDAPQQQNGYDCGMYVLVLAEYFCRRHVNQAATEAATLQEYATPERVTELRLQMPKLVAELQQTEAGRG</sequence>
<dbReference type="EMBL" id="QXFU01000736">
    <property type="protein sequence ID" value="KAE9022466.1"/>
    <property type="molecule type" value="Genomic_DNA"/>
</dbReference>
<feature type="domain" description="Ubiquitin-like protease family profile" evidence="5">
    <location>
        <begin position="11"/>
        <end position="179"/>
    </location>
</feature>
<dbReference type="EMBL" id="QXFV01000726">
    <property type="protein sequence ID" value="KAE9028757.1"/>
    <property type="molecule type" value="Genomic_DNA"/>
</dbReference>
<evidence type="ECO:0000313" key="8">
    <source>
        <dbReference type="EMBL" id="KAE9327122.1"/>
    </source>
</evidence>
<gene>
    <name evidence="7" type="ORF">PR001_g11667</name>
    <name evidence="6" type="ORF">PR002_g11977</name>
    <name evidence="8" type="ORF">PR003_g16092</name>
</gene>
<dbReference type="Proteomes" id="UP000435112">
    <property type="component" value="Unassembled WGS sequence"/>
</dbReference>
<dbReference type="Proteomes" id="UP000429607">
    <property type="component" value="Unassembled WGS sequence"/>
</dbReference>
<evidence type="ECO:0000256" key="1">
    <source>
        <dbReference type="ARBA" id="ARBA00005234"/>
    </source>
</evidence>
<comment type="similarity">
    <text evidence="1">Belongs to the peptidase C48 family.</text>
</comment>
<evidence type="ECO:0000313" key="11">
    <source>
        <dbReference type="Proteomes" id="UP000435112"/>
    </source>
</evidence>
<evidence type="ECO:0000313" key="10">
    <source>
        <dbReference type="Proteomes" id="UP000434957"/>
    </source>
</evidence>
<dbReference type="GO" id="GO:0019784">
    <property type="term" value="F:deNEDDylase activity"/>
    <property type="evidence" value="ECO:0007669"/>
    <property type="project" value="InterPro"/>
</dbReference>
<dbReference type="InterPro" id="IPR003653">
    <property type="entry name" value="Peptidase_C48_C"/>
</dbReference>
<evidence type="ECO:0000256" key="3">
    <source>
        <dbReference type="ARBA" id="ARBA00022801"/>
    </source>
</evidence>
<evidence type="ECO:0000313" key="7">
    <source>
        <dbReference type="EMBL" id="KAE9028757.1"/>
    </source>
</evidence>
<dbReference type="AlphaFoldDB" id="A0A6A3LT65"/>
<dbReference type="PROSITE" id="PS50600">
    <property type="entry name" value="ULP_PROTEASE"/>
    <property type="match status" value="1"/>
</dbReference>
<keyword evidence="4" id="KW-0788">Thiol protease</keyword>
<dbReference type="OrthoDB" id="5065855at2759"/>
<dbReference type="InterPro" id="IPR044613">
    <property type="entry name" value="Nep1/2-like"/>
</dbReference>
<keyword evidence="10" id="KW-1185">Reference proteome</keyword>
<accession>A0A6A3LT65</accession>
<dbReference type="Proteomes" id="UP000434957">
    <property type="component" value="Unassembled WGS sequence"/>
</dbReference>
<evidence type="ECO:0000256" key="2">
    <source>
        <dbReference type="ARBA" id="ARBA00022670"/>
    </source>
</evidence>